<proteinExistence type="predicted"/>
<name>A0A1H8YFK7_9PSEU</name>
<keyword evidence="1" id="KW-1133">Transmembrane helix</keyword>
<evidence type="ECO:0000313" key="3">
    <source>
        <dbReference type="Proteomes" id="UP000198582"/>
    </source>
</evidence>
<dbReference type="RefSeq" id="WP_091622621.1">
    <property type="nucleotide sequence ID" value="NZ_FOEF01000015.1"/>
</dbReference>
<dbReference type="STRING" id="394193.SAMN04489732_11520"/>
<sequence>MPAAAWATLAVAALIILFAAVGLLRVILHLRHVRRTLGSVLGGVTLVAERTAPVPAALGSVNASLKPVRDFCETV</sequence>
<dbReference type="EMBL" id="FOEF01000015">
    <property type="protein sequence ID" value="SEP50811.1"/>
    <property type="molecule type" value="Genomic_DNA"/>
</dbReference>
<gene>
    <name evidence="2" type="ORF">SAMN04489732_11520</name>
</gene>
<protein>
    <submittedName>
        <fullName evidence="2">Uncharacterized protein</fullName>
    </submittedName>
</protein>
<reference evidence="2 3" key="1">
    <citation type="submission" date="2016-10" db="EMBL/GenBank/DDBJ databases">
        <authorList>
            <person name="de Groot N.N."/>
        </authorList>
    </citation>
    <scope>NUCLEOTIDE SEQUENCE [LARGE SCALE GENOMIC DNA]</scope>
    <source>
        <strain evidence="2 3">DSM 44993</strain>
    </source>
</reference>
<keyword evidence="1" id="KW-0812">Transmembrane</keyword>
<evidence type="ECO:0000256" key="1">
    <source>
        <dbReference type="SAM" id="Phobius"/>
    </source>
</evidence>
<keyword evidence="1" id="KW-0472">Membrane</keyword>
<evidence type="ECO:0000313" key="2">
    <source>
        <dbReference type="EMBL" id="SEP50811.1"/>
    </source>
</evidence>
<organism evidence="2 3">
    <name type="scientific">Amycolatopsis saalfeldensis</name>
    <dbReference type="NCBI Taxonomy" id="394193"/>
    <lineage>
        <taxon>Bacteria</taxon>
        <taxon>Bacillati</taxon>
        <taxon>Actinomycetota</taxon>
        <taxon>Actinomycetes</taxon>
        <taxon>Pseudonocardiales</taxon>
        <taxon>Pseudonocardiaceae</taxon>
        <taxon>Amycolatopsis</taxon>
    </lineage>
</organism>
<dbReference type="OrthoDB" id="3579238at2"/>
<feature type="transmembrane region" description="Helical" evidence="1">
    <location>
        <begin position="6"/>
        <end position="28"/>
    </location>
</feature>
<dbReference type="Proteomes" id="UP000198582">
    <property type="component" value="Unassembled WGS sequence"/>
</dbReference>
<dbReference type="AlphaFoldDB" id="A0A1H8YFK7"/>
<accession>A0A1H8YFK7</accession>
<keyword evidence="3" id="KW-1185">Reference proteome</keyword>